<dbReference type="AlphaFoldDB" id="A0A9P6G6L6"/>
<evidence type="ECO:0000313" key="2">
    <source>
        <dbReference type="EMBL" id="KAF9730052.1"/>
    </source>
</evidence>
<dbReference type="Proteomes" id="UP000756921">
    <property type="component" value="Unassembled WGS sequence"/>
</dbReference>
<feature type="region of interest" description="Disordered" evidence="1">
    <location>
        <begin position="56"/>
        <end position="75"/>
    </location>
</feature>
<keyword evidence="3" id="KW-1185">Reference proteome</keyword>
<organism evidence="2 3">
    <name type="scientific">Paraphaeosphaeria minitans</name>
    <dbReference type="NCBI Taxonomy" id="565426"/>
    <lineage>
        <taxon>Eukaryota</taxon>
        <taxon>Fungi</taxon>
        <taxon>Dikarya</taxon>
        <taxon>Ascomycota</taxon>
        <taxon>Pezizomycotina</taxon>
        <taxon>Dothideomycetes</taxon>
        <taxon>Pleosporomycetidae</taxon>
        <taxon>Pleosporales</taxon>
        <taxon>Massarineae</taxon>
        <taxon>Didymosphaeriaceae</taxon>
        <taxon>Paraphaeosphaeria</taxon>
    </lineage>
</organism>
<gene>
    <name evidence="2" type="ORF">PMIN01_11985</name>
</gene>
<comment type="caution">
    <text evidence="2">The sequence shown here is derived from an EMBL/GenBank/DDBJ whole genome shotgun (WGS) entry which is preliminary data.</text>
</comment>
<proteinExistence type="predicted"/>
<protein>
    <submittedName>
        <fullName evidence="2">Tranpsosase</fullName>
    </submittedName>
</protein>
<name>A0A9P6G6L6_9PLEO</name>
<dbReference type="OrthoDB" id="3786747at2759"/>
<evidence type="ECO:0000313" key="3">
    <source>
        <dbReference type="Proteomes" id="UP000756921"/>
    </source>
</evidence>
<dbReference type="EMBL" id="WJXW01000015">
    <property type="protein sequence ID" value="KAF9730052.1"/>
    <property type="molecule type" value="Genomic_DNA"/>
</dbReference>
<reference evidence="2" key="1">
    <citation type="journal article" date="2020" name="Mol. Plant Microbe Interact.">
        <title>Genome Sequence of the Biocontrol Agent Coniothyrium minitans strain Conio (IMI 134523).</title>
        <authorList>
            <person name="Patel D."/>
            <person name="Shittu T.A."/>
            <person name="Baroncelli R."/>
            <person name="Muthumeenakshi S."/>
            <person name="Osborne T.H."/>
            <person name="Janganan T.K."/>
            <person name="Sreenivasaprasad S."/>
        </authorList>
    </citation>
    <scope>NUCLEOTIDE SEQUENCE</scope>
    <source>
        <strain evidence="2">Conio</strain>
    </source>
</reference>
<evidence type="ECO:0000256" key="1">
    <source>
        <dbReference type="SAM" id="MobiDB-lite"/>
    </source>
</evidence>
<accession>A0A9P6G6L6</accession>
<sequence length="75" mass="8499">MKPQQHHLQSSKEGRISLAIASYQSNPSLFLRCLAASFNIPRSTLQTRLHSIKPKRETVSVNRKLSPIEEQSLVD</sequence>